<dbReference type="EMBL" id="JBHFFA010000002">
    <property type="protein sequence ID" value="KAL2642339.1"/>
    <property type="molecule type" value="Genomic_DNA"/>
</dbReference>
<evidence type="ECO:0000313" key="1">
    <source>
        <dbReference type="EMBL" id="KAL2642339.1"/>
    </source>
</evidence>
<comment type="caution">
    <text evidence="1">The sequence shown here is derived from an EMBL/GenBank/DDBJ whole genome shotgun (WGS) entry which is preliminary data.</text>
</comment>
<gene>
    <name evidence="1" type="ORF">R1flu_009926</name>
</gene>
<reference evidence="1 2" key="1">
    <citation type="submission" date="2024-09" db="EMBL/GenBank/DDBJ databases">
        <title>Chromosome-scale assembly of Riccia fluitans.</title>
        <authorList>
            <person name="Paukszto L."/>
            <person name="Sawicki J."/>
            <person name="Karawczyk K."/>
            <person name="Piernik-Szablinska J."/>
            <person name="Szczecinska M."/>
            <person name="Mazdziarz M."/>
        </authorList>
    </citation>
    <scope>NUCLEOTIDE SEQUENCE [LARGE SCALE GENOMIC DNA]</scope>
    <source>
        <strain evidence="1">Rf_01</strain>
        <tissue evidence="1">Aerial parts of the thallus</tissue>
    </source>
</reference>
<protein>
    <submittedName>
        <fullName evidence="1">Uncharacterized protein</fullName>
    </submittedName>
</protein>
<sequence length="661" mass="71145">MASWVWEKLRNLFLPEDVRTSRKLVASLSLPTHTSQFVHALTDPRNPSSSVVYLLSVERLSERSIADIHSVVGAVRPKSVVAFVDSKSIPDVSEEENLLHGSEDTLHVPTSALDVVKRSFVEISKASVYESRAALRLLVSIFGTTFHGTTIAAKKAAQDAEASFEYFCFPSTANAALVSEEVEAELEPVETNTNDPEGIFGFLSTVWDSFFTGFHGEDRVENLVDTTREVAGKSLSISYPQELKALGPSFAAALRWSEVPVLGVASDGESASQAAELEELSAEELEADCPSFALPFYPVFINLHNLFESPLFTQALSYVKNLLKSVDNGDDVSREDLAHARLFRIGVESIRVHWTVTTPAKTGQPIDFSELSYEEKCYALLAQGLKQQGEKCKTVVAIVDANSVPHIRKHWNTALPPELEEYAEHCFIPLGSSDAEEGSGLLGNIHLEKPETKAAVVVSAGAAAAVGIISLPSVSTAVKILTFKVPTVLKIFLLQAKRSALVTLSKVITPASNAVVPALKAVGSGKAAVVPSGGLKAVALKGAASAEKARVAAHSMVSAAERASLQAIRTSFYSLMKNRQGKIIGPRPWLMLAGSLTTATAIWCYADEIEHGIGIVPAAPALARLGRGLENLDVAADNMHEVQGPSVWERVYADIYNMTKS</sequence>
<organism evidence="1 2">
    <name type="scientific">Riccia fluitans</name>
    <dbReference type="NCBI Taxonomy" id="41844"/>
    <lineage>
        <taxon>Eukaryota</taxon>
        <taxon>Viridiplantae</taxon>
        <taxon>Streptophyta</taxon>
        <taxon>Embryophyta</taxon>
        <taxon>Marchantiophyta</taxon>
        <taxon>Marchantiopsida</taxon>
        <taxon>Marchantiidae</taxon>
        <taxon>Marchantiales</taxon>
        <taxon>Ricciaceae</taxon>
        <taxon>Riccia</taxon>
    </lineage>
</organism>
<accession>A0ABD1Z4M6</accession>
<name>A0ABD1Z4M6_9MARC</name>
<dbReference type="Proteomes" id="UP001605036">
    <property type="component" value="Unassembled WGS sequence"/>
</dbReference>
<keyword evidence="2" id="KW-1185">Reference proteome</keyword>
<dbReference type="PANTHER" id="PTHR36020">
    <property type="entry name" value="TRANSMEMBRANE PROTEIN"/>
    <property type="match status" value="1"/>
</dbReference>
<dbReference type="AlphaFoldDB" id="A0ABD1Z4M6"/>
<proteinExistence type="predicted"/>
<dbReference type="PANTHER" id="PTHR36020:SF1">
    <property type="entry name" value="TRANSMEMBRANE PROTEIN"/>
    <property type="match status" value="1"/>
</dbReference>
<evidence type="ECO:0000313" key="2">
    <source>
        <dbReference type="Proteomes" id="UP001605036"/>
    </source>
</evidence>